<name>A0ABV9GBT1_9ACTN</name>
<reference evidence="4" key="1">
    <citation type="journal article" date="2019" name="Int. J. Syst. Evol. Microbiol.">
        <title>The Global Catalogue of Microorganisms (GCM) 10K type strain sequencing project: providing services to taxonomists for standard genome sequencing and annotation.</title>
        <authorList>
            <consortium name="The Broad Institute Genomics Platform"/>
            <consortium name="The Broad Institute Genome Sequencing Center for Infectious Disease"/>
            <person name="Wu L."/>
            <person name="Ma J."/>
        </authorList>
    </citation>
    <scope>NUCLEOTIDE SEQUENCE [LARGE SCALE GENOMIC DNA]</scope>
    <source>
        <strain evidence="4">CGMCC 4.7139</strain>
    </source>
</reference>
<dbReference type="PANTHER" id="PTHR33627:SF1">
    <property type="entry name" value="TRANSPOSASE"/>
    <property type="match status" value="1"/>
</dbReference>
<dbReference type="Pfam" id="PF13546">
    <property type="entry name" value="DDE_5"/>
    <property type="match status" value="1"/>
</dbReference>
<feature type="compositionally biased region" description="Low complexity" evidence="1">
    <location>
        <begin position="121"/>
        <end position="141"/>
    </location>
</feature>
<dbReference type="RefSeq" id="WP_381198444.1">
    <property type="nucleotide sequence ID" value="NZ_JBHSFE010000016.1"/>
</dbReference>
<accession>A0ABV9GBT1</accession>
<dbReference type="InterPro" id="IPR038721">
    <property type="entry name" value="IS701-like_DDE_dom"/>
</dbReference>
<gene>
    <name evidence="3" type="ORF">ACFO9E_21930</name>
</gene>
<dbReference type="PANTHER" id="PTHR33627">
    <property type="entry name" value="TRANSPOSASE"/>
    <property type="match status" value="1"/>
</dbReference>
<feature type="region of interest" description="Disordered" evidence="1">
    <location>
        <begin position="111"/>
        <end position="151"/>
    </location>
</feature>
<protein>
    <submittedName>
        <fullName evidence="3">Transposase</fullName>
    </submittedName>
</protein>
<evidence type="ECO:0000313" key="4">
    <source>
        <dbReference type="Proteomes" id="UP001595993"/>
    </source>
</evidence>
<feature type="domain" description="Transposase IS701-like DDE" evidence="2">
    <location>
        <begin position="31"/>
        <end position="127"/>
    </location>
</feature>
<evidence type="ECO:0000313" key="3">
    <source>
        <dbReference type="EMBL" id="MFC4610441.1"/>
    </source>
</evidence>
<comment type="caution">
    <text evidence="3">The sequence shown here is derived from an EMBL/GenBank/DDBJ whole genome shotgun (WGS) entry which is preliminary data.</text>
</comment>
<dbReference type="EMBL" id="JBHSFE010000016">
    <property type="protein sequence ID" value="MFC4610441.1"/>
    <property type="molecule type" value="Genomic_DNA"/>
</dbReference>
<keyword evidence="4" id="KW-1185">Reference proteome</keyword>
<dbReference type="InterPro" id="IPR039365">
    <property type="entry name" value="IS701-like"/>
</dbReference>
<dbReference type="Proteomes" id="UP001595993">
    <property type="component" value="Unassembled WGS sequence"/>
</dbReference>
<organism evidence="3 4">
    <name type="scientific">Streptomyces maoxianensis</name>
    <dbReference type="NCBI Taxonomy" id="1459942"/>
    <lineage>
        <taxon>Bacteria</taxon>
        <taxon>Bacillati</taxon>
        <taxon>Actinomycetota</taxon>
        <taxon>Actinomycetes</taxon>
        <taxon>Kitasatosporales</taxon>
        <taxon>Streptomycetaceae</taxon>
        <taxon>Streptomyces</taxon>
    </lineage>
</organism>
<evidence type="ECO:0000256" key="1">
    <source>
        <dbReference type="SAM" id="MobiDB-lite"/>
    </source>
</evidence>
<evidence type="ECO:0000259" key="2">
    <source>
        <dbReference type="Pfam" id="PF13546"/>
    </source>
</evidence>
<feature type="compositionally biased region" description="Pro residues" evidence="1">
    <location>
        <begin position="142"/>
        <end position="151"/>
    </location>
</feature>
<sequence length="151" mass="16479">MTTNQDVVAVEATVAKAVWRDSFGAVMGLVAGCFPRRETRQTMREMTEAVLMGLERVNCWTLAEALGHSGPHRLQHFLARAVWDHEAVRGHLARRVVDHLADDQAVLVVDETGDEKSSTDAVGAARQARWAASAWPRSPSTSPTPVPPGTR</sequence>
<proteinExistence type="predicted"/>